<comment type="cofactor">
    <cofactor evidence="1">
        <name>Mg(2+)</name>
        <dbReference type="ChEBI" id="CHEBI:18420"/>
    </cofactor>
</comment>
<evidence type="ECO:0000256" key="6">
    <source>
        <dbReference type="SAM" id="MobiDB-lite"/>
    </source>
</evidence>
<keyword evidence="3" id="KW-0479">Metal-binding</keyword>
<proteinExistence type="inferred from homology"/>
<protein>
    <recommendedName>
        <fullName evidence="7">Endonuclease/exonuclease/phosphatase domain-containing protein</fullName>
    </recommendedName>
</protein>
<sequence>MERFLVRKRPRTEGAGDNCTLPNEVQAEQHTEKPDVNGGALDDPEKVISWNVNGLVVRLRNDWSQMKTFLESEQPDVLCLQEVRLPAAGPKGCKRGDGQKRRRSEVKGDSAQEKADWDVVQKTLIATFGAQYAFHWSLADWKYSGTLVMIRRSLRCSKIDFTFKSFQGVHCDPADPSCHPEGRVIYVRFKSLDMLATYAPNNGNDSDAFARRKAWDVAMKQEVSARGGRPWVWIGDLNVAADRV</sequence>
<feature type="compositionally biased region" description="Basic residues" evidence="6">
    <location>
        <begin position="1"/>
        <end position="10"/>
    </location>
</feature>
<organism evidence="8 9">
    <name type="scientific">Durusdinium trenchii</name>
    <dbReference type="NCBI Taxonomy" id="1381693"/>
    <lineage>
        <taxon>Eukaryota</taxon>
        <taxon>Sar</taxon>
        <taxon>Alveolata</taxon>
        <taxon>Dinophyceae</taxon>
        <taxon>Suessiales</taxon>
        <taxon>Symbiodiniaceae</taxon>
        <taxon>Durusdinium</taxon>
    </lineage>
</organism>
<reference evidence="8 9" key="1">
    <citation type="submission" date="2024-02" db="EMBL/GenBank/DDBJ databases">
        <authorList>
            <person name="Chen Y."/>
            <person name="Shah S."/>
            <person name="Dougan E. K."/>
            <person name="Thang M."/>
            <person name="Chan C."/>
        </authorList>
    </citation>
    <scope>NUCLEOTIDE SEQUENCE [LARGE SCALE GENOMIC DNA]</scope>
</reference>
<dbReference type="PROSITE" id="PS51435">
    <property type="entry name" value="AP_NUCLEASE_F1_4"/>
    <property type="match status" value="1"/>
</dbReference>
<evidence type="ECO:0000313" key="9">
    <source>
        <dbReference type="Proteomes" id="UP001642464"/>
    </source>
</evidence>
<feature type="region of interest" description="Disordered" evidence="6">
    <location>
        <begin position="90"/>
        <end position="112"/>
    </location>
</feature>
<keyword evidence="5" id="KW-0460">Magnesium</keyword>
<dbReference type="InterPro" id="IPR036691">
    <property type="entry name" value="Endo/exonu/phosph_ase_sf"/>
</dbReference>
<dbReference type="Proteomes" id="UP001642464">
    <property type="component" value="Unassembled WGS sequence"/>
</dbReference>
<dbReference type="EMBL" id="CAXAMM010043617">
    <property type="protein sequence ID" value="CAK9110952.1"/>
    <property type="molecule type" value="Genomic_DNA"/>
</dbReference>
<evidence type="ECO:0000259" key="7">
    <source>
        <dbReference type="Pfam" id="PF03372"/>
    </source>
</evidence>
<keyword evidence="4" id="KW-0378">Hydrolase</keyword>
<evidence type="ECO:0000256" key="2">
    <source>
        <dbReference type="ARBA" id="ARBA00007092"/>
    </source>
</evidence>
<evidence type="ECO:0000256" key="5">
    <source>
        <dbReference type="ARBA" id="ARBA00022842"/>
    </source>
</evidence>
<gene>
    <name evidence="8" type="ORF">SCF082_LOCUS51519</name>
</gene>
<dbReference type="InterPro" id="IPR004808">
    <property type="entry name" value="AP_endonuc_1"/>
</dbReference>
<evidence type="ECO:0000256" key="4">
    <source>
        <dbReference type="ARBA" id="ARBA00022801"/>
    </source>
</evidence>
<dbReference type="SUPFAM" id="SSF56219">
    <property type="entry name" value="DNase I-like"/>
    <property type="match status" value="1"/>
</dbReference>
<evidence type="ECO:0000313" key="8">
    <source>
        <dbReference type="EMBL" id="CAK9110952.1"/>
    </source>
</evidence>
<keyword evidence="9" id="KW-1185">Reference proteome</keyword>
<accession>A0ABP0SEX7</accession>
<feature type="non-terminal residue" evidence="8">
    <location>
        <position position="244"/>
    </location>
</feature>
<comment type="caution">
    <text evidence="8">The sequence shown here is derived from an EMBL/GenBank/DDBJ whole genome shotgun (WGS) entry which is preliminary data.</text>
</comment>
<feature type="domain" description="Endonuclease/exonuclease/phosphatase" evidence="7">
    <location>
        <begin position="48"/>
        <end position="242"/>
    </location>
</feature>
<feature type="region of interest" description="Disordered" evidence="6">
    <location>
        <begin position="1"/>
        <end position="43"/>
    </location>
</feature>
<dbReference type="InterPro" id="IPR005135">
    <property type="entry name" value="Endo/exonuclease/phosphatase"/>
</dbReference>
<evidence type="ECO:0000256" key="3">
    <source>
        <dbReference type="ARBA" id="ARBA00022723"/>
    </source>
</evidence>
<dbReference type="Pfam" id="PF03372">
    <property type="entry name" value="Exo_endo_phos"/>
    <property type="match status" value="1"/>
</dbReference>
<comment type="similarity">
    <text evidence="2">Belongs to the DNA repair enzymes AP/ExoA family.</text>
</comment>
<evidence type="ECO:0000256" key="1">
    <source>
        <dbReference type="ARBA" id="ARBA00001946"/>
    </source>
</evidence>
<name>A0ABP0SEX7_9DINO</name>
<dbReference type="PANTHER" id="PTHR22748:SF10">
    <property type="entry name" value="DNA-(APURINIC OR APYRIMIDINIC SITE) ENDONUCLEASE"/>
    <property type="match status" value="1"/>
</dbReference>
<dbReference type="PANTHER" id="PTHR22748">
    <property type="entry name" value="AP ENDONUCLEASE"/>
    <property type="match status" value="1"/>
</dbReference>
<dbReference type="Gene3D" id="3.60.10.10">
    <property type="entry name" value="Endonuclease/exonuclease/phosphatase"/>
    <property type="match status" value="1"/>
</dbReference>
<feature type="compositionally biased region" description="Basic and acidic residues" evidence="6">
    <location>
        <begin position="94"/>
        <end position="112"/>
    </location>
</feature>